<dbReference type="GO" id="GO:0005789">
    <property type="term" value="C:endoplasmic reticulum membrane"/>
    <property type="evidence" value="ECO:0007669"/>
    <property type="project" value="UniProtKB-SubCell"/>
</dbReference>
<comment type="similarity">
    <text evidence="1">Belongs to the phosphatidyl serine synthase family.</text>
</comment>
<dbReference type="EMBL" id="CAJOBR010008149">
    <property type="protein sequence ID" value="CAF4874872.1"/>
    <property type="molecule type" value="Genomic_DNA"/>
</dbReference>
<accession>A0A821TLJ8</accession>
<comment type="subcellular location">
    <subcellularLocation>
        <location evidence="1">Endoplasmic reticulum membrane</location>
        <topology evidence="1">Multi-pass membrane protein</topology>
    </subcellularLocation>
</comment>
<evidence type="ECO:0000256" key="1">
    <source>
        <dbReference type="RuleBase" id="RU368094"/>
    </source>
</evidence>
<comment type="function">
    <text evidence="1">Catalyzes a base-exchange reaction in which the polar head group of phosphatidylethanolamine (PE) is replaced by L-serine.</text>
</comment>
<dbReference type="EC" id="2.7.8.29" evidence="1"/>
<comment type="caution">
    <text evidence="1">Lacks conserved residue(s) required for the propagation of feature annotation.</text>
</comment>
<keyword evidence="1" id="KW-0594">Phospholipid biosynthesis</keyword>
<evidence type="ECO:0000256" key="2">
    <source>
        <dbReference type="SAM" id="MobiDB-lite"/>
    </source>
</evidence>
<evidence type="ECO:0000313" key="3">
    <source>
        <dbReference type="EMBL" id="CAF4874872.1"/>
    </source>
</evidence>
<comment type="catalytic activity">
    <reaction evidence="1">
        <text>a 1,2-diacyl-sn-glycero-3-phosphoethanolamine + L-serine = a 1,2-diacyl-sn-glycero-3-phospho-L-serine + ethanolamine</text>
        <dbReference type="Rhea" id="RHEA:27606"/>
        <dbReference type="ChEBI" id="CHEBI:33384"/>
        <dbReference type="ChEBI" id="CHEBI:57262"/>
        <dbReference type="ChEBI" id="CHEBI:57603"/>
        <dbReference type="ChEBI" id="CHEBI:64612"/>
        <dbReference type="EC" id="2.7.8.29"/>
    </reaction>
</comment>
<reference evidence="3" key="1">
    <citation type="submission" date="2021-02" db="EMBL/GenBank/DDBJ databases">
        <authorList>
            <person name="Nowell W R."/>
        </authorList>
    </citation>
    <scope>NUCLEOTIDE SEQUENCE</scope>
</reference>
<protein>
    <recommendedName>
        <fullName evidence="1">Phosphatidylserine synthase</fullName>
        <ecNumber evidence="1">2.7.8.29</ecNumber>
    </recommendedName>
    <alternativeName>
        <fullName evidence="1">Serine-exchange enzyme</fullName>
    </alternativeName>
</protein>
<keyword evidence="1" id="KW-0472">Membrane</keyword>
<keyword evidence="1" id="KW-0444">Lipid biosynthesis</keyword>
<keyword evidence="1" id="KW-0808">Transferase</keyword>
<feature type="compositionally biased region" description="Polar residues" evidence="2">
    <location>
        <begin position="1"/>
        <end position="20"/>
    </location>
</feature>
<dbReference type="Proteomes" id="UP000663848">
    <property type="component" value="Unassembled WGS sequence"/>
</dbReference>
<dbReference type="AlphaFoldDB" id="A0A821TLJ8"/>
<evidence type="ECO:0000313" key="4">
    <source>
        <dbReference type="Proteomes" id="UP000663848"/>
    </source>
</evidence>
<keyword evidence="1" id="KW-1133">Transmembrane helix</keyword>
<keyword evidence="1" id="KW-0443">Lipid metabolism</keyword>
<dbReference type="GO" id="GO:0106245">
    <property type="term" value="F:L-serine-phosphatidylethanolamine phosphatidyltransferase activity"/>
    <property type="evidence" value="ECO:0007669"/>
    <property type="project" value="UniProtKB-UniRule"/>
</dbReference>
<feature type="transmembrane region" description="Helical" evidence="1">
    <location>
        <begin position="38"/>
        <end position="58"/>
    </location>
</feature>
<gene>
    <name evidence="3" type="ORF">QYT958_LOCUS28921</name>
</gene>
<dbReference type="Pfam" id="PF03034">
    <property type="entry name" value="PSS"/>
    <property type="match status" value="1"/>
</dbReference>
<dbReference type="InterPro" id="IPR004277">
    <property type="entry name" value="PSS"/>
</dbReference>
<comment type="caution">
    <text evidence="3">The sequence shown here is derived from an EMBL/GenBank/DDBJ whole genome shotgun (WGS) entry which is preliminary data.</text>
</comment>
<sequence length="127" mass="14452">MPSPSNERSKANETSATTPTADDWESDKRRLKPFDDRTNEFFLAGLLVCAGFFLVFGMTQTPDGACVRPHPGKCWILDALICNGGGIYLSMKAREYLKMKPYNWRGMWTIPTVRGKMMRVFWSIYAS</sequence>
<keyword evidence="1" id="KW-0812">Transmembrane</keyword>
<feature type="transmembrane region" description="Helical" evidence="1">
    <location>
        <begin position="70"/>
        <end position="91"/>
    </location>
</feature>
<dbReference type="GO" id="GO:0006659">
    <property type="term" value="P:phosphatidylserine biosynthetic process"/>
    <property type="evidence" value="ECO:0007669"/>
    <property type="project" value="UniProtKB-UniRule"/>
</dbReference>
<proteinExistence type="inferred from homology"/>
<organism evidence="3 4">
    <name type="scientific">Rotaria socialis</name>
    <dbReference type="NCBI Taxonomy" id="392032"/>
    <lineage>
        <taxon>Eukaryota</taxon>
        <taxon>Metazoa</taxon>
        <taxon>Spiralia</taxon>
        <taxon>Gnathifera</taxon>
        <taxon>Rotifera</taxon>
        <taxon>Eurotatoria</taxon>
        <taxon>Bdelloidea</taxon>
        <taxon>Philodinida</taxon>
        <taxon>Philodinidae</taxon>
        <taxon>Rotaria</taxon>
    </lineage>
</organism>
<name>A0A821TLJ8_9BILA</name>
<dbReference type="UniPathway" id="UPA00948"/>
<feature type="region of interest" description="Disordered" evidence="2">
    <location>
        <begin position="1"/>
        <end position="28"/>
    </location>
</feature>
<comment type="pathway">
    <text evidence="1">Phospholipid metabolism; phosphatidylserine biosynthesis.</text>
</comment>
<keyword evidence="1" id="KW-1208">Phospholipid metabolism</keyword>
<keyword evidence="1" id="KW-0256">Endoplasmic reticulum</keyword>